<comment type="caution">
    <text evidence="2">The sequence shown here is derived from an EMBL/GenBank/DDBJ whole genome shotgun (WGS) entry which is preliminary data.</text>
</comment>
<evidence type="ECO:0000313" key="3">
    <source>
        <dbReference type="Proteomes" id="UP000805841"/>
    </source>
</evidence>
<protein>
    <submittedName>
        <fullName evidence="2">DUF2782 domain-containing protein</fullName>
    </submittedName>
</protein>
<dbReference type="Pfam" id="PF11191">
    <property type="entry name" value="DUF2782"/>
    <property type="match status" value="1"/>
</dbReference>
<proteinExistence type="predicted"/>
<sequence length="95" mass="10448">MRLLPCLLIAVMAFGATGPALAAGQPPMAGTEVTTYDQGAVRIQEFRVRGQLYRVKVIPKHGVPYNLVRADGSGDNFIRTDQPGLQIPQWTLLQW</sequence>
<accession>A0ABR7Z4H1</accession>
<organism evidence="2 3">
    <name type="scientific">Pseudomonas typographi</name>
    <dbReference type="NCBI Taxonomy" id="2715964"/>
    <lineage>
        <taxon>Bacteria</taxon>
        <taxon>Pseudomonadati</taxon>
        <taxon>Pseudomonadota</taxon>
        <taxon>Gammaproteobacteria</taxon>
        <taxon>Pseudomonadales</taxon>
        <taxon>Pseudomonadaceae</taxon>
        <taxon>Pseudomonas</taxon>
    </lineage>
</organism>
<keyword evidence="1" id="KW-0732">Signal</keyword>
<evidence type="ECO:0000313" key="2">
    <source>
        <dbReference type="EMBL" id="MBD1600293.1"/>
    </source>
</evidence>
<dbReference type="Proteomes" id="UP000805841">
    <property type="component" value="Unassembled WGS sequence"/>
</dbReference>
<dbReference type="Gene3D" id="2.20.130.30">
    <property type="entry name" value="Protein of unknown function DUF2782"/>
    <property type="match status" value="1"/>
</dbReference>
<keyword evidence="3" id="KW-1185">Reference proteome</keyword>
<gene>
    <name evidence="2" type="ORF">HAQ05_16470</name>
</gene>
<name>A0ABR7Z4H1_9PSED</name>
<reference evidence="2 3" key="1">
    <citation type="journal article" date="2020" name="Insects">
        <title>Bacteria Belonging to Pseudomonas typographi sp. nov. from the Bark Beetle Ips typographus Have Genomic Potential to Aid in the Host Ecology.</title>
        <authorList>
            <person name="Peral-Aranega E."/>
            <person name="Saati-Santamaria Z."/>
            <person name="Kolarik M."/>
            <person name="Rivas R."/>
            <person name="Garcia-Fraile P."/>
        </authorList>
    </citation>
    <scope>NUCLEOTIDE SEQUENCE [LARGE SCALE GENOMIC DNA]</scope>
    <source>
        <strain evidence="2 3">CA3A</strain>
    </source>
</reference>
<dbReference type="EMBL" id="JAAOCA010000020">
    <property type="protein sequence ID" value="MBD1600293.1"/>
    <property type="molecule type" value="Genomic_DNA"/>
</dbReference>
<dbReference type="InterPro" id="IPR021357">
    <property type="entry name" value="DUF2782"/>
</dbReference>
<feature type="signal peptide" evidence="1">
    <location>
        <begin position="1"/>
        <end position="22"/>
    </location>
</feature>
<evidence type="ECO:0000256" key="1">
    <source>
        <dbReference type="SAM" id="SignalP"/>
    </source>
</evidence>
<feature type="chain" id="PRO_5045637164" evidence="1">
    <location>
        <begin position="23"/>
        <end position="95"/>
    </location>
</feature>
<dbReference type="RefSeq" id="WP_190422488.1">
    <property type="nucleotide sequence ID" value="NZ_JAAOCA010000020.1"/>
</dbReference>